<dbReference type="GO" id="GO:0016020">
    <property type="term" value="C:membrane"/>
    <property type="evidence" value="ECO:0007669"/>
    <property type="project" value="UniProtKB-SubCell"/>
</dbReference>
<gene>
    <name evidence="6" type="ORF">EA58_19065</name>
</gene>
<organism evidence="6 7">
    <name type="scientific">Photobacterium galatheae</name>
    <dbReference type="NCBI Taxonomy" id="1654360"/>
    <lineage>
        <taxon>Bacteria</taxon>
        <taxon>Pseudomonadati</taxon>
        <taxon>Pseudomonadota</taxon>
        <taxon>Gammaproteobacteria</taxon>
        <taxon>Vibrionales</taxon>
        <taxon>Vibrionaceae</taxon>
        <taxon>Photobacterium</taxon>
    </lineage>
</organism>
<feature type="transmembrane region" description="Helical" evidence="5">
    <location>
        <begin position="143"/>
        <end position="161"/>
    </location>
</feature>
<dbReference type="Pfam" id="PF02600">
    <property type="entry name" value="DsbB"/>
    <property type="match status" value="1"/>
</dbReference>
<evidence type="ECO:0000313" key="6">
    <source>
        <dbReference type="EMBL" id="KDM90041.1"/>
    </source>
</evidence>
<evidence type="ECO:0000256" key="5">
    <source>
        <dbReference type="SAM" id="Phobius"/>
    </source>
</evidence>
<feature type="transmembrane region" description="Helical" evidence="5">
    <location>
        <begin position="40"/>
        <end position="59"/>
    </location>
</feature>
<evidence type="ECO:0000256" key="3">
    <source>
        <dbReference type="ARBA" id="ARBA00022989"/>
    </source>
</evidence>
<dbReference type="InterPro" id="IPR023380">
    <property type="entry name" value="DsbB-like_sf"/>
</dbReference>
<accession>A0A066RLN4</accession>
<keyword evidence="3 5" id="KW-1133">Transmembrane helix</keyword>
<feature type="transmembrane region" description="Helical" evidence="5">
    <location>
        <begin position="7"/>
        <end position="28"/>
    </location>
</feature>
<feature type="transmembrane region" description="Helical" evidence="5">
    <location>
        <begin position="66"/>
        <end position="84"/>
    </location>
</feature>
<evidence type="ECO:0000256" key="2">
    <source>
        <dbReference type="ARBA" id="ARBA00022692"/>
    </source>
</evidence>
<dbReference type="RefSeq" id="WP_036756168.1">
    <property type="nucleotide sequence ID" value="NZ_JAGSGC010000008.1"/>
</dbReference>
<comment type="caution">
    <text evidence="6">The sequence shown here is derived from an EMBL/GenBank/DDBJ whole genome shotgun (WGS) entry which is preliminary data.</text>
</comment>
<dbReference type="STRING" id="1654360.EA58_19065"/>
<dbReference type="GO" id="GO:0006457">
    <property type="term" value="P:protein folding"/>
    <property type="evidence" value="ECO:0007669"/>
    <property type="project" value="InterPro"/>
</dbReference>
<evidence type="ECO:0000313" key="7">
    <source>
        <dbReference type="Proteomes" id="UP000027192"/>
    </source>
</evidence>
<dbReference type="AlphaFoldDB" id="A0A066RLN4"/>
<comment type="subcellular location">
    <subcellularLocation>
        <location evidence="1">Membrane</location>
        <topology evidence="1">Multi-pass membrane protein</topology>
    </subcellularLocation>
</comment>
<keyword evidence="2 5" id="KW-0812">Transmembrane</keyword>
<evidence type="ECO:0000256" key="1">
    <source>
        <dbReference type="ARBA" id="ARBA00004141"/>
    </source>
</evidence>
<feature type="transmembrane region" description="Helical" evidence="5">
    <location>
        <begin position="104"/>
        <end position="123"/>
    </location>
</feature>
<evidence type="ECO:0000256" key="4">
    <source>
        <dbReference type="ARBA" id="ARBA00023136"/>
    </source>
</evidence>
<dbReference type="EMBL" id="JMIB01000038">
    <property type="protein sequence ID" value="KDM90041.1"/>
    <property type="molecule type" value="Genomic_DNA"/>
</dbReference>
<dbReference type="SUPFAM" id="SSF158442">
    <property type="entry name" value="DsbB-like"/>
    <property type="match status" value="1"/>
</dbReference>
<sequence length="180" mass="19970">MNTKQITLINTLGLLGITAVLLMGFVFQLALNELPCPLCLLQRIGFVMVMFGFMLNVIYGTTQRHYGIVLVGALFGAATSLRQVSLHVIPGTPGYGSPFLGMHYYTWAFVIFVATIVAVAVLLMMWNEEWRQRNDRMSPFGRWVCLLAIVTVALNALGTFVECGPYQCPDNPVSYWLLGA</sequence>
<dbReference type="Proteomes" id="UP000027192">
    <property type="component" value="Unassembled WGS sequence"/>
</dbReference>
<dbReference type="InterPro" id="IPR003752">
    <property type="entry name" value="DiS_bond_form_DsbB/BdbC"/>
</dbReference>
<reference evidence="6 7" key="1">
    <citation type="submission" date="2014-04" db="EMBL/GenBank/DDBJ databases">
        <title>Draft genome sequence of Photobacterium halotolerans S2753: a solonamide, ngercheumicin and holomycin producer.</title>
        <authorList>
            <person name="Machado H.R."/>
            <person name="Gram L."/>
        </authorList>
    </citation>
    <scope>NUCLEOTIDE SEQUENCE [LARGE SCALE GENOMIC DNA]</scope>
    <source>
        <strain evidence="6 7">S2753</strain>
    </source>
</reference>
<proteinExistence type="predicted"/>
<keyword evidence="4 5" id="KW-0472">Membrane</keyword>
<keyword evidence="7" id="KW-1185">Reference proteome</keyword>
<protein>
    <submittedName>
        <fullName evidence="6">Disulfide bond formation protein B</fullName>
    </submittedName>
</protein>
<dbReference type="GO" id="GO:0015035">
    <property type="term" value="F:protein-disulfide reductase activity"/>
    <property type="evidence" value="ECO:0007669"/>
    <property type="project" value="InterPro"/>
</dbReference>
<dbReference type="Gene3D" id="1.20.1550.10">
    <property type="entry name" value="DsbB-like"/>
    <property type="match status" value="1"/>
</dbReference>
<dbReference type="OrthoDB" id="3711263at2"/>
<name>A0A066RLN4_9GAMM</name>